<dbReference type="InterPro" id="IPR036909">
    <property type="entry name" value="Cyt_c-like_dom_sf"/>
</dbReference>
<keyword evidence="1" id="KW-0813">Transport</keyword>
<gene>
    <name evidence="8" type="ORF">SAMN06265182_0122</name>
</gene>
<dbReference type="OrthoDB" id="9811281at2"/>
<name>A0A285MZ27_9AQUI</name>
<dbReference type="AlphaFoldDB" id="A0A285MZ27"/>
<dbReference type="GO" id="GO:0005506">
    <property type="term" value="F:iron ion binding"/>
    <property type="evidence" value="ECO:0007669"/>
    <property type="project" value="InterPro"/>
</dbReference>
<dbReference type="PROSITE" id="PS51007">
    <property type="entry name" value="CYTC"/>
    <property type="match status" value="1"/>
</dbReference>
<keyword evidence="2 6" id="KW-0349">Heme</keyword>
<organism evidence="8 9">
    <name type="scientific">Persephonella hydrogeniphila</name>
    <dbReference type="NCBI Taxonomy" id="198703"/>
    <lineage>
        <taxon>Bacteria</taxon>
        <taxon>Pseudomonadati</taxon>
        <taxon>Aquificota</taxon>
        <taxon>Aquificia</taxon>
        <taxon>Aquificales</taxon>
        <taxon>Hydrogenothermaceae</taxon>
        <taxon>Persephonella</taxon>
    </lineage>
</organism>
<keyword evidence="3 6" id="KW-0479">Metal-binding</keyword>
<dbReference type="SUPFAM" id="SSF46626">
    <property type="entry name" value="Cytochrome c"/>
    <property type="match status" value="1"/>
</dbReference>
<dbReference type="InterPro" id="IPR009056">
    <property type="entry name" value="Cyt_c-like_dom"/>
</dbReference>
<keyword evidence="4" id="KW-0249">Electron transport</keyword>
<dbReference type="RefSeq" id="WP_096999327.1">
    <property type="nucleotide sequence ID" value="NZ_OBEI01000001.1"/>
</dbReference>
<dbReference type="InterPro" id="IPR002324">
    <property type="entry name" value="Cyt_c_ID"/>
</dbReference>
<feature type="domain" description="Cytochrome c" evidence="7">
    <location>
        <begin position="15"/>
        <end position="100"/>
    </location>
</feature>
<dbReference type="EMBL" id="OBEI01000001">
    <property type="protein sequence ID" value="SNZ02444.1"/>
    <property type="molecule type" value="Genomic_DNA"/>
</dbReference>
<feature type="binding site" description="covalent" evidence="6">
    <location>
        <position position="33"/>
    </location>
    <ligand>
        <name>heme c</name>
        <dbReference type="ChEBI" id="CHEBI:61717"/>
    </ligand>
</feature>
<evidence type="ECO:0000256" key="5">
    <source>
        <dbReference type="ARBA" id="ARBA00023004"/>
    </source>
</evidence>
<evidence type="ECO:0000256" key="1">
    <source>
        <dbReference type="ARBA" id="ARBA00022448"/>
    </source>
</evidence>
<evidence type="ECO:0000313" key="9">
    <source>
        <dbReference type="Proteomes" id="UP000219036"/>
    </source>
</evidence>
<evidence type="ECO:0000256" key="3">
    <source>
        <dbReference type="ARBA" id="ARBA00022723"/>
    </source>
</evidence>
<dbReference type="GO" id="GO:0009055">
    <property type="term" value="F:electron transfer activity"/>
    <property type="evidence" value="ECO:0007669"/>
    <property type="project" value="InterPro"/>
</dbReference>
<dbReference type="Pfam" id="PF00034">
    <property type="entry name" value="Cytochrom_C"/>
    <property type="match status" value="1"/>
</dbReference>
<sequence length="124" mass="14279">MRIVVLILLVLSLKSFSLDGKELFHKYNCSSCHAPDRRVVGPSFSEISKRYGQSERAIEKVAKLIIKPKPENWPGMAYMPPFDIPFEEAKALARYVLIDSLKEIKKEKKKESIEDILDEDAQFH</sequence>
<feature type="binding site" description="covalent" evidence="6">
    <location>
        <position position="79"/>
    </location>
    <ligand>
        <name>heme c</name>
        <dbReference type="ChEBI" id="CHEBI:61717"/>
    </ligand>
</feature>
<keyword evidence="9" id="KW-1185">Reference proteome</keyword>
<feature type="binding site" description="covalent" evidence="6">
    <location>
        <position position="29"/>
    </location>
    <ligand>
        <name>heme c</name>
        <dbReference type="ChEBI" id="CHEBI:61717"/>
    </ligand>
</feature>
<dbReference type="GO" id="GO:0020037">
    <property type="term" value="F:heme binding"/>
    <property type="evidence" value="ECO:0007669"/>
    <property type="project" value="InterPro"/>
</dbReference>
<evidence type="ECO:0000256" key="4">
    <source>
        <dbReference type="ARBA" id="ARBA00022982"/>
    </source>
</evidence>
<evidence type="ECO:0000256" key="6">
    <source>
        <dbReference type="PIRSR" id="PIRSR602324-1"/>
    </source>
</evidence>
<evidence type="ECO:0000313" key="8">
    <source>
        <dbReference type="EMBL" id="SNZ02444.1"/>
    </source>
</evidence>
<accession>A0A285MZ27</accession>
<comment type="PTM">
    <text evidence="6">Binds 1 heme c group covalently per subunit.</text>
</comment>
<dbReference type="Proteomes" id="UP000219036">
    <property type="component" value="Unassembled WGS sequence"/>
</dbReference>
<keyword evidence="5 6" id="KW-0408">Iron</keyword>
<proteinExistence type="predicted"/>
<evidence type="ECO:0000259" key="7">
    <source>
        <dbReference type="PROSITE" id="PS51007"/>
    </source>
</evidence>
<evidence type="ECO:0000256" key="2">
    <source>
        <dbReference type="ARBA" id="ARBA00022617"/>
    </source>
</evidence>
<protein>
    <submittedName>
        <fullName evidence="8">Cytochrome c551/c552</fullName>
    </submittedName>
</protein>
<reference evidence="9" key="1">
    <citation type="submission" date="2017-09" db="EMBL/GenBank/DDBJ databases">
        <authorList>
            <person name="Varghese N."/>
            <person name="Submissions S."/>
        </authorList>
    </citation>
    <scope>NUCLEOTIDE SEQUENCE [LARGE SCALE GENOMIC DNA]</scope>
    <source>
        <strain evidence="9">DSM 15103</strain>
    </source>
</reference>
<dbReference type="Gene3D" id="1.10.760.10">
    <property type="entry name" value="Cytochrome c-like domain"/>
    <property type="match status" value="1"/>
</dbReference>
<dbReference type="PRINTS" id="PR00606">
    <property type="entry name" value="CYTCHROMECID"/>
</dbReference>